<dbReference type="SUPFAM" id="SSF46626">
    <property type="entry name" value="Cytochrome c"/>
    <property type="match status" value="1"/>
</dbReference>
<protein>
    <recommendedName>
        <fullName evidence="6">Cytochrome c domain-containing protein</fullName>
    </recommendedName>
</protein>
<gene>
    <name evidence="7" type="ORF">FHS27_004039</name>
</gene>
<dbReference type="PANTHER" id="PTHR30600">
    <property type="entry name" value="CYTOCHROME C PEROXIDASE-RELATED"/>
    <property type="match status" value="1"/>
</dbReference>
<feature type="compositionally biased region" description="Polar residues" evidence="5">
    <location>
        <begin position="137"/>
        <end position="149"/>
    </location>
</feature>
<proteinExistence type="predicted"/>
<feature type="domain" description="Cytochrome c" evidence="6">
    <location>
        <begin position="345"/>
        <end position="533"/>
    </location>
</feature>
<name>A0A7W5E1R4_9BACT</name>
<dbReference type="Pfam" id="PF21419">
    <property type="entry name" value="RoxA-like_Cyt-c"/>
    <property type="match status" value="1"/>
</dbReference>
<evidence type="ECO:0000256" key="2">
    <source>
        <dbReference type="ARBA" id="ARBA00022723"/>
    </source>
</evidence>
<comment type="caution">
    <text evidence="7">The sequence shown here is derived from an EMBL/GenBank/DDBJ whole genome shotgun (WGS) entry which is preliminary data.</text>
</comment>
<keyword evidence="1 4" id="KW-0349">Heme</keyword>
<keyword evidence="3 4" id="KW-0408">Iron</keyword>
<dbReference type="GO" id="GO:0004130">
    <property type="term" value="F:cytochrome-c peroxidase activity"/>
    <property type="evidence" value="ECO:0007669"/>
    <property type="project" value="TreeGrafter"/>
</dbReference>
<dbReference type="Gene3D" id="1.10.760.10">
    <property type="entry name" value="Cytochrome c-like domain"/>
    <property type="match status" value="1"/>
</dbReference>
<dbReference type="GO" id="GO:0009055">
    <property type="term" value="F:electron transfer activity"/>
    <property type="evidence" value="ECO:0007669"/>
    <property type="project" value="InterPro"/>
</dbReference>
<dbReference type="RefSeq" id="WP_184306440.1">
    <property type="nucleotide sequence ID" value="NZ_JACHXU010000014.1"/>
</dbReference>
<keyword evidence="2 4" id="KW-0479">Metal-binding</keyword>
<reference evidence="7 8" key="1">
    <citation type="submission" date="2020-08" db="EMBL/GenBank/DDBJ databases">
        <title>Genomic Encyclopedia of Type Strains, Phase III (KMG-III): the genomes of soil and plant-associated and newly described type strains.</title>
        <authorList>
            <person name="Whitman W."/>
        </authorList>
    </citation>
    <scope>NUCLEOTIDE SEQUENCE [LARGE SCALE GENOMIC DNA]</scope>
    <source>
        <strain evidence="7 8">CECT 8075</strain>
    </source>
</reference>
<dbReference type="GO" id="GO:0046872">
    <property type="term" value="F:metal ion binding"/>
    <property type="evidence" value="ECO:0007669"/>
    <property type="project" value="UniProtKB-KW"/>
</dbReference>
<dbReference type="Proteomes" id="UP000536179">
    <property type="component" value="Unassembled WGS sequence"/>
</dbReference>
<feature type="region of interest" description="Disordered" evidence="5">
    <location>
        <begin position="127"/>
        <end position="166"/>
    </location>
</feature>
<dbReference type="GO" id="GO:0020037">
    <property type="term" value="F:heme binding"/>
    <property type="evidence" value="ECO:0007669"/>
    <property type="project" value="InterPro"/>
</dbReference>
<evidence type="ECO:0000259" key="6">
    <source>
        <dbReference type="PROSITE" id="PS51007"/>
    </source>
</evidence>
<dbReference type="InterPro" id="IPR051395">
    <property type="entry name" value="Cytochrome_c_Peroxidase/MauG"/>
</dbReference>
<evidence type="ECO:0000256" key="3">
    <source>
        <dbReference type="ARBA" id="ARBA00023004"/>
    </source>
</evidence>
<evidence type="ECO:0000256" key="1">
    <source>
        <dbReference type="ARBA" id="ARBA00022617"/>
    </source>
</evidence>
<dbReference type="InterPro" id="IPR036909">
    <property type="entry name" value="Cyt_c-like_dom_sf"/>
</dbReference>
<evidence type="ECO:0000256" key="4">
    <source>
        <dbReference type="PROSITE-ProRule" id="PRU00433"/>
    </source>
</evidence>
<accession>A0A7W5E1R4</accession>
<dbReference type="InterPro" id="IPR009056">
    <property type="entry name" value="Cyt_c-like_dom"/>
</dbReference>
<evidence type="ECO:0000256" key="5">
    <source>
        <dbReference type="SAM" id="MobiDB-lite"/>
    </source>
</evidence>
<evidence type="ECO:0000313" key="7">
    <source>
        <dbReference type="EMBL" id="MBB3208212.1"/>
    </source>
</evidence>
<evidence type="ECO:0000313" key="8">
    <source>
        <dbReference type="Proteomes" id="UP000536179"/>
    </source>
</evidence>
<dbReference type="PROSITE" id="PS51007">
    <property type="entry name" value="CYTC"/>
    <property type="match status" value="1"/>
</dbReference>
<sequence length="533" mass="59393">MILAGFIRSLPHWFAVCRFVSTAVSTSFLARLGLALLFVFACDAGVTPSIHAAESSAYAKQSNETEKVSGDADPDRGFDFLTNHALLPSDFDQEVFDDLWRSWPEPLKSRAADASIAERRAMAFDRYGLTPRPDATGPTTDTNNSSTSVAKPAALEPTTDGREDPGLPLQYVVDEEGNWTMNCFSCHGGSVYGRPTPGAPNNRFALQTLTEDVRSTKFRLGKPLGRMELGSLIIPLGTTHGTTNAVVFGMGLMHYRDDNLNVVQRTPVSFTHHDMDAPPWWYFYRRPYIYIDGFAEKGHRGLMQFTLVPENDASFYPENEDSFRDVYAYLSSLRPPKYSESIDAALADKGRHLFEQTCAECHGTYGHASDAESIAAYPNRMVPIDEIGTDAVRHRALTVAGRERYSRSWFANAGEPDEQTTLTDPKGYVAPPLDGVWASAPYFHNGSVPTLWHVLNPSERPTVWRRVGEAMDERQIGLTVEEVERVPLEEPDVAIRRGYFDTRRFGKSAAGHDYPDALDEDEKLAVLEYLKTL</sequence>
<dbReference type="AlphaFoldDB" id="A0A7W5E1R4"/>
<dbReference type="PANTHER" id="PTHR30600:SF9">
    <property type="entry name" value="BLR7738 PROTEIN"/>
    <property type="match status" value="1"/>
</dbReference>
<dbReference type="EMBL" id="JACHXU010000014">
    <property type="protein sequence ID" value="MBB3208212.1"/>
    <property type="molecule type" value="Genomic_DNA"/>
</dbReference>
<organism evidence="7 8">
    <name type="scientific">Aporhodopirellula rubra</name>
    <dbReference type="NCBI Taxonomy" id="980271"/>
    <lineage>
        <taxon>Bacteria</taxon>
        <taxon>Pseudomonadati</taxon>
        <taxon>Planctomycetota</taxon>
        <taxon>Planctomycetia</taxon>
        <taxon>Pirellulales</taxon>
        <taxon>Pirellulaceae</taxon>
        <taxon>Aporhodopirellula</taxon>
    </lineage>
</organism>
<keyword evidence="8" id="KW-1185">Reference proteome</keyword>